<feature type="domain" description="Beta-lactamase-related" evidence="2">
    <location>
        <begin position="73"/>
        <end position="336"/>
    </location>
</feature>
<sequence length="365" mass="40648">MKNLVFALSIVFVLSACSSDSSDNENQVITLNPTNLEIYFPPVNSNEWETISIEDLGWNSAGEQPLYDFLAERETDAFLVLKNGRIVIERYFGDFQQNDNHAWNSAGKTLTAMIAGIAQEEGFLSLNDSSAAYLGTAWSSLSTEQEAQITVFNHLTMTTGLDYDVDDIFCTDPECLLYKNEPGQFWFYHNGPYTLLDNIITNAVGQDFEDYFSAKIGSRIGMQGAWVSIGFNNVYFSNARSMARFGILNLNNGVWDGQTILGDATFLTDMKNTSQNMNQAYGYLYWLNGKDSYRVPGSEIEFSGKLIPNAPNDLYAGLGKNDQKLYIVPSEELVIVRMGGDAGETLLGPSSFDNELWGLLNDLMD</sequence>
<evidence type="ECO:0000256" key="1">
    <source>
        <dbReference type="SAM" id="SignalP"/>
    </source>
</evidence>
<evidence type="ECO:0000313" key="3">
    <source>
        <dbReference type="EMBL" id="MFD2585341.1"/>
    </source>
</evidence>
<organism evidence="3 4">
    <name type="scientific">Croceitalea marina</name>
    <dbReference type="NCBI Taxonomy" id="1775166"/>
    <lineage>
        <taxon>Bacteria</taxon>
        <taxon>Pseudomonadati</taxon>
        <taxon>Bacteroidota</taxon>
        <taxon>Flavobacteriia</taxon>
        <taxon>Flavobacteriales</taxon>
        <taxon>Flavobacteriaceae</taxon>
        <taxon>Croceitalea</taxon>
    </lineage>
</organism>
<keyword evidence="4" id="KW-1185">Reference proteome</keyword>
<dbReference type="RefSeq" id="WP_377764744.1">
    <property type="nucleotide sequence ID" value="NZ_JBHULB010000001.1"/>
</dbReference>
<comment type="caution">
    <text evidence="3">The sequence shown here is derived from an EMBL/GenBank/DDBJ whole genome shotgun (WGS) entry which is preliminary data.</text>
</comment>
<keyword evidence="3" id="KW-0378">Hydrolase</keyword>
<dbReference type="PANTHER" id="PTHR43283">
    <property type="entry name" value="BETA-LACTAMASE-RELATED"/>
    <property type="match status" value="1"/>
</dbReference>
<dbReference type="PROSITE" id="PS51257">
    <property type="entry name" value="PROKAR_LIPOPROTEIN"/>
    <property type="match status" value="1"/>
</dbReference>
<accession>A0ABW5MQY0</accession>
<name>A0ABW5MQY0_9FLAO</name>
<dbReference type="Gene3D" id="3.40.710.10">
    <property type="entry name" value="DD-peptidase/beta-lactamase superfamily"/>
    <property type="match status" value="1"/>
</dbReference>
<feature type="signal peptide" evidence="1">
    <location>
        <begin position="1"/>
        <end position="18"/>
    </location>
</feature>
<keyword evidence="1" id="KW-0732">Signal</keyword>
<dbReference type="SUPFAM" id="SSF56601">
    <property type="entry name" value="beta-lactamase/transpeptidase-like"/>
    <property type="match status" value="1"/>
</dbReference>
<reference evidence="4" key="1">
    <citation type="journal article" date="2019" name="Int. J. Syst. Evol. Microbiol.">
        <title>The Global Catalogue of Microorganisms (GCM) 10K type strain sequencing project: providing services to taxonomists for standard genome sequencing and annotation.</title>
        <authorList>
            <consortium name="The Broad Institute Genomics Platform"/>
            <consortium name="The Broad Institute Genome Sequencing Center for Infectious Disease"/>
            <person name="Wu L."/>
            <person name="Ma J."/>
        </authorList>
    </citation>
    <scope>NUCLEOTIDE SEQUENCE [LARGE SCALE GENOMIC DNA]</scope>
    <source>
        <strain evidence="4">KCTC 52368</strain>
    </source>
</reference>
<dbReference type="EC" id="3.-.-.-" evidence="3"/>
<protein>
    <submittedName>
        <fullName evidence="3">Serine hydrolase domain-containing protein</fullName>
        <ecNumber evidence="3">3.-.-.-</ecNumber>
    </submittedName>
</protein>
<dbReference type="GO" id="GO:0016787">
    <property type="term" value="F:hydrolase activity"/>
    <property type="evidence" value="ECO:0007669"/>
    <property type="project" value="UniProtKB-KW"/>
</dbReference>
<dbReference type="PANTHER" id="PTHR43283:SF7">
    <property type="entry name" value="BETA-LACTAMASE-RELATED DOMAIN-CONTAINING PROTEIN"/>
    <property type="match status" value="1"/>
</dbReference>
<feature type="chain" id="PRO_5047266652" evidence="1">
    <location>
        <begin position="19"/>
        <end position="365"/>
    </location>
</feature>
<evidence type="ECO:0000259" key="2">
    <source>
        <dbReference type="Pfam" id="PF00144"/>
    </source>
</evidence>
<dbReference type="InterPro" id="IPR050789">
    <property type="entry name" value="Diverse_Enzym_Activities"/>
</dbReference>
<dbReference type="Pfam" id="PF00144">
    <property type="entry name" value="Beta-lactamase"/>
    <property type="match status" value="1"/>
</dbReference>
<evidence type="ECO:0000313" key="4">
    <source>
        <dbReference type="Proteomes" id="UP001597526"/>
    </source>
</evidence>
<gene>
    <name evidence="3" type="ORF">ACFSQJ_00255</name>
</gene>
<dbReference type="Proteomes" id="UP001597526">
    <property type="component" value="Unassembled WGS sequence"/>
</dbReference>
<proteinExistence type="predicted"/>
<dbReference type="EMBL" id="JBHULB010000001">
    <property type="protein sequence ID" value="MFD2585341.1"/>
    <property type="molecule type" value="Genomic_DNA"/>
</dbReference>
<dbReference type="InterPro" id="IPR012338">
    <property type="entry name" value="Beta-lactam/transpept-like"/>
</dbReference>
<dbReference type="InterPro" id="IPR001466">
    <property type="entry name" value="Beta-lactam-related"/>
</dbReference>